<dbReference type="Pfam" id="PF17039">
    <property type="entry name" value="Glyco_tran_10_N"/>
    <property type="match status" value="1"/>
</dbReference>
<dbReference type="eggNOG" id="KOG2619">
    <property type="taxonomic scope" value="Eukaryota"/>
</dbReference>
<dbReference type="InParanoid" id="B4M9S0"/>
<keyword evidence="9 11" id="KW-0472">Membrane</keyword>
<evidence type="ECO:0000256" key="1">
    <source>
        <dbReference type="ARBA" id="ARBA00004447"/>
    </source>
</evidence>
<proteinExistence type="inferred from homology"/>
<evidence type="ECO:0000256" key="6">
    <source>
        <dbReference type="ARBA" id="ARBA00022692"/>
    </source>
</evidence>
<dbReference type="InterPro" id="IPR038577">
    <property type="entry name" value="GT10-like_C_sf"/>
</dbReference>
<dbReference type="FunCoup" id="B4M9S0">
    <property type="interactions" value="558"/>
</dbReference>
<reference evidence="14 15" key="1">
    <citation type="journal article" date="2007" name="Nature">
        <title>Evolution of genes and genomes on the Drosophila phylogeny.</title>
        <authorList>
            <consortium name="Drosophila 12 Genomes Consortium"/>
            <person name="Clark A.G."/>
            <person name="Eisen M.B."/>
            <person name="Smith D.R."/>
            <person name="Bergman C.M."/>
            <person name="Oliver B."/>
            <person name="Markow T.A."/>
            <person name="Kaufman T.C."/>
            <person name="Kellis M."/>
            <person name="Gelbart W."/>
            <person name="Iyer V.N."/>
            <person name="Pollard D.A."/>
            <person name="Sackton T.B."/>
            <person name="Larracuente A.M."/>
            <person name="Singh N.D."/>
            <person name="Abad J.P."/>
            <person name="Abt D.N."/>
            <person name="Adryan B."/>
            <person name="Aguade M."/>
            <person name="Akashi H."/>
            <person name="Anderson W.W."/>
            <person name="Aquadro C.F."/>
            <person name="Ardell D.H."/>
            <person name="Arguello R."/>
            <person name="Artieri C.G."/>
            <person name="Barbash D.A."/>
            <person name="Barker D."/>
            <person name="Barsanti P."/>
            <person name="Batterham P."/>
            <person name="Batzoglou S."/>
            <person name="Begun D."/>
            <person name="Bhutkar A."/>
            <person name="Blanco E."/>
            <person name="Bosak S.A."/>
            <person name="Bradley R.K."/>
            <person name="Brand A.D."/>
            <person name="Brent M.R."/>
            <person name="Brooks A.N."/>
            <person name="Brown R.H."/>
            <person name="Butlin R.K."/>
            <person name="Caggese C."/>
            <person name="Calvi B.R."/>
            <person name="Bernardo de Carvalho A."/>
            <person name="Caspi A."/>
            <person name="Castrezana S."/>
            <person name="Celniker S.E."/>
            <person name="Chang J.L."/>
            <person name="Chapple C."/>
            <person name="Chatterji S."/>
            <person name="Chinwalla A."/>
            <person name="Civetta A."/>
            <person name="Clifton S.W."/>
            <person name="Comeron J.M."/>
            <person name="Costello J.C."/>
            <person name="Coyne J.A."/>
            <person name="Daub J."/>
            <person name="David R.G."/>
            <person name="Delcher A.L."/>
            <person name="Delehaunty K."/>
            <person name="Do C.B."/>
            <person name="Ebling H."/>
            <person name="Edwards K."/>
            <person name="Eickbush T."/>
            <person name="Evans J.D."/>
            <person name="Filipski A."/>
            <person name="Findeiss S."/>
            <person name="Freyhult E."/>
            <person name="Fulton L."/>
            <person name="Fulton R."/>
            <person name="Garcia A.C."/>
            <person name="Gardiner A."/>
            <person name="Garfield D.A."/>
            <person name="Garvin B.E."/>
            <person name="Gibson G."/>
            <person name="Gilbert D."/>
            <person name="Gnerre S."/>
            <person name="Godfrey J."/>
            <person name="Good R."/>
            <person name="Gotea V."/>
            <person name="Gravely B."/>
            <person name="Greenberg A.J."/>
            <person name="Griffiths-Jones S."/>
            <person name="Gross S."/>
            <person name="Guigo R."/>
            <person name="Gustafson E.A."/>
            <person name="Haerty W."/>
            <person name="Hahn M.W."/>
            <person name="Halligan D.L."/>
            <person name="Halpern A.L."/>
            <person name="Halter G.M."/>
            <person name="Han M.V."/>
            <person name="Heger A."/>
            <person name="Hillier L."/>
            <person name="Hinrichs A.S."/>
            <person name="Holmes I."/>
            <person name="Hoskins R.A."/>
            <person name="Hubisz M.J."/>
            <person name="Hultmark D."/>
            <person name="Huntley M.A."/>
            <person name="Jaffe D.B."/>
            <person name="Jagadeeshan S."/>
            <person name="Jeck W.R."/>
            <person name="Johnson J."/>
            <person name="Jones C.D."/>
            <person name="Jordan W.C."/>
            <person name="Karpen G.H."/>
            <person name="Kataoka E."/>
            <person name="Keightley P.D."/>
            <person name="Kheradpour P."/>
            <person name="Kirkness E.F."/>
            <person name="Koerich L.B."/>
            <person name="Kristiansen K."/>
            <person name="Kudrna D."/>
            <person name="Kulathinal R.J."/>
            <person name="Kumar S."/>
            <person name="Kwok R."/>
            <person name="Lander E."/>
            <person name="Langley C.H."/>
            <person name="Lapoint R."/>
            <person name="Lazzaro B.P."/>
            <person name="Lee S.J."/>
            <person name="Levesque L."/>
            <person name="Li R."/>
            <person name="Lin C.F."/>
            <person name="Lin M.F."/>
            <person name="Lindblad-Toh K."/>
            <person name="Llopart A."/>
            <person name="Long M."/>
            <person name="Low L."/>
            <person name="Lozovsky E."/>
            <person name="Lu J."/>
            <person name="Luo M."/>
            <person name="Machado C.A."/>
            <person name="Makalowski W."/>
            <person name="Marzo M."/>
            <person name="Matsuda M."/>
            <person name="Matzkin L."/>
            <person name="McAllister B."/>
            <person name="McBride C.S."/>
            <person name="McKernan B."/>
            <person name="McKernan K."/>
            <person name="Mendez-Lago M."/>
            <person name="Minx P."/>
            <person name="Mollenhauer M.U."/>
            <person name="Montooth K."/>
            <person name="Mount S.M."/>
            <person name="Mu X."/>
            <person name="Myers E."/>
            <person name="Negre B."/>
            <person name="Newfeld S."/>
            <person name="Nielsen R."/>
            <person name="Noor M.A."/>
            <person name="O'Grady P."/>
            <person name="Pachter L."/>
            <person name="Papaceit M."/>
            <person name="Parisi M.J."/>
            <person name="Parisi M."/>
            <person name="Parts L."/>
            <person name="Pedersen J.S."/>
            <person name="Pesole G."/>
            <person name="Phillippy A.M."/>
            <person name="Ponting C.P."/>
            <person name="Pop M."/>
            <person name="Porcelli D."/>
            <person name="Powell J.R."/>
            <person name="Prohaska S."/>
            <person name="Pruitt K."/>
            <person name="Puig M."/>
            <person name="Quesneville H."/>
            <person name="Ram K.R."/>
            <person name="Rand D."/>
            <person name="Rasmussen M.D."/>
            <person name="Reed L.K."/>
            <person name="Reenan R."/>
            <person name="Reily A."/>
            <person name="Remington K.A."/>
            <person name="Rieger T.T."/>
            <person name="Ritchie M.G."/>
            <person name="Robin C."/>
            <person name="Rogers Y.H."/>
            <person name="Rohde C."/>
            <person name="Rozas J."/>
            <person name="Rubenfield M.J."/>
            <person name="Ruiz A."/>
            <person name="Russo S."/>
            <person name="Salzberg S.L."/>
            <person name="Sanchez-Gracia A."/>
            <person name="Saranga D.J."/>
            <person name="Sato H."/>
            <person name="Schaeffer S.W."/>
            <person name="Schatz M.C."/>
            <person name="Schlenke T."/>
            <person name="Schwartz R."/>
            <person name="Segarra C."/>
            <person name="Singh R.S."/>
            <person name="Sirot L."/>
            <person name="Sirota M."/>
            <person name="Sisneros N.B."/>
            <person name="Smith C.D."/>
            <person name="Smith T.F."/>
            <person name="Spieth J."/>
            <person name="Stage D.E."/>
            <person name="Stark A."/>
            <person name="Stephan W."/>
            <person name="Strausberg R.L."/>
            <person name="Strempel S."/>
            <person name="Sturgill D."/>
            <person name="Sutton G."/>
            <person name="Sutton G.G."/>
            <person name="Tao W."/>
            <person name="Teichmann S."/>
            <person name="Tobari Y.N."/>
            <person name="Tomimura Y."/>
            <person name="Tsolas J.M."/>
            <person name="Valente V.L."/>
            <person name="Venter E."/>
            <person name="Venter J.C."/>
            <person name="Vicario S."/>
            <person name="Vieira F.G."/>
            <person name="Vilella A.J."/>
            <person name="Villasante A."/>
            <person name="Walenz B."/>
            <person name="Wang J."/>
            <person name="Wasserman M."/>
            <person name="Watts T."/>
            <person name="Wilson D."/>
            <person name="Wilson R.K."/>
            <person name="Wing R.A."/>
            <person name="Wolfner M.F."/>
            <person name="Wong A."/>
            <person name="Wong G.K."/>
            <person name="Wu C.I."/>
            <person name="Wu G."/>
            <person name="Yamamoto D."/>
            <person name="Yang H.P."/>
            <person name="Yang S.P."/>
            <person name="Yorke J.A."/>
            <person name="Yoshida K."/>
            <person name="Zdobnov E."/>
            <person name="Zhang P."/>
            <person name="Zhang Y."/>
            <person name="Zimin A.V."/>
            <person name="Baldwin J."/>
            <person name="Abdouelleil A."/>
            <person name="Abdulkadir J."/>
            <person name="Abebe A."/>
            <person name="Abera B."/>
            <person name="Abreu J."/>
            <person name="Acer S.C."/>
            <person name="Aftuck L."/>
            <person name="Alexander A."/>
            <person name="An P."/>
            <person name="Anderson E."/>
            <person name="Anderson S."/>
            <person name="Arachi H."/>
            <person name="Azer M."/>
            <person name="Bachantsang P."/>
            <person name="Barry A."/>
            <person name="Bayul T."/>
            <person name="Berlin A."/>
            <person name="Bessette D."/>
            <person name="Bloom T."/>
            <person name="Blye J."/>
            <person name="Boguslavskiy L."/>
            <person name="Bonnet C."/>
            <person name="Boukhgalter B."/>
            <person name="Bourzgui I."/>
            <person name="Brown A."/>
            <person name="Cahill P."/>
            <person name="Channer S."/>
            <person name="Cheshatsang Y."/>
            <person name="Chuda L."/>
            <person name="Citroen M."/>
            <person name="Collymore A."/>
            <person name="Cooke P."/>
            <person name="Costello M."/>
            <person name="D'Aco K."/>
            <person name="Daza R."/>
            <person name="De Haan G."/>
            <person name="DeGray S."/>
            <person name="DeMaso C."/>
            <person name="Dhargay N."/>
            <person name="Dooley K."/>
            <person name="Dooley E."/>
            <person name="Doricent M."/>
            <person name="Dorje P."/>
            <person name="Dorjee K."/>
            <person name="Dupes A."/>
            <person name="Elong R."/>
            <person name="Falk J."/>
            <person name="Farina A."/>
            <person name="Faro S."/>
            <person name="Ferguson D."/>
            <person name="Fisher S."/>
            <person name="Foley C.D."/>
            <person name="Franke A."/>
            <person name="Friedrich D."/>
            <person name="Gadbois L."/>
            <person name="Gearin G."/>
            <person name="Gearin C.R."/>
            <person name="Giannoukos G."/>
            <person name="Goode T."/>
            <person name="Graham J."/>
            <person name="Grandbois E."/>
            <person name="Grewal S."/>
            <person name="Gyaltsen K."/>
            <person name="Hafez N."/>
            <person name="Hagos B."/>
            <person name="Hall J."/>
            <person name="Henson C."/>
            <person name="Hollinger A."/>
            <person name="Honan T."/>
            <person name="Huard M.D."/>
            <person name="Hughes L."/>
            <person name="Hurhula B."/>
            <person name="Husby M.E."/>
            <person name="Kamat A."/>
            <person name="Kanga B."/>
            <person name="Kashin S."/>
            <person name="Khazanovich D."/>
            <person name="Kisner P."/>
            <person name="Lance K."/>
            <person name="Lara M."/>
            <person name="Lee W."/>
            <person name="Lennon N."/>
            <person name="Letendre F."/>
            <person name="LeVine R."/>
            <person name="Lipovsky A."/>
            <person name="Liu X."/>
            <person name="Liu J."/>
            <person name="Liu S."/>
            <person name="Lokyitsang T."/>
            <person name="Lokyitsang Y."/>
            <person name="Lubonja R."/>
            <person name="Lui A."/>
            <person name="MacDonald P."/>
            <person name="Magnisalis V."/>
            <person name="Maru K."/>
            <person name="Matthews C."/>
            <person name="McCusker W."/>
            <person name="McDonough S."/>
            <person name="Mehta T."/>
            <person name="Meldrim J."/>
            <person name="Meneus L."/>
            <person name="Mihai O."/>
            <person name="Mihalev A."/>
            <person name="Mihova T."/>
            <person name="Mittelman R."/>
            <person name="Mlenga V."/>
            <person name="Montmayeur A."/>
            <person name="Mulrain L."/>
            <person name="Navidi A."/>
            <person name="Naylor J."/>
            <person name="Negash T."/>
            <person name="Nguyen T."/>
            <person name="Nguyen N."/>
            <person name="Nicol R."/>
            <person name="Norbu C."/>
            <person name="Norbu N."/>
            <person name="Novod N."/>
            <person name="O'Neill B."/>
            <person name="Osman S."/>
            <person name="Markiewicz E."/>
            <person name="Oyono O.L."/>
            <person name="Patti C."/>
            <person name="Phunkhang P."/>
            <person name="Pierre F."/>
            <person name="Priest M."/>
            <person name="Raghuraman S."/>
            <person name="Rege F."/>
            <person name="Reyes R."/>
            <person name="Rise C."/>
            <person name="Rogov P."/>
            <person name="Ross K."/>
            <person name="Ryan E."/>
            <person name="Settipalli S."/>
            <person name="Shea T."/>
            <person name="Sherpa N."/>
            <person name="Shi L."/>
            <person name="Shih D."/>
            <person name="Sparrow T."/>
            <person name="Spaulding J."/>
            <person name="Stalker J."/>
            <person name="Stange-Thomann N."/>
            <person name="Stavropoulos S."/>
            <person name="Stone C."/>
            <person name="Strader C."/>
            <person name="Tesfaye S."/>
            <person name="Thomson T."/>
            <person name="Thoulutsang Y."/>
            <person name="Thoulutsang D."/>
            <person name="Topham K."/>
            <person name="Topping I."/>
            <person name="Tsamla T."/>
            <person name="Vassiliev H."/>
            <person name="Vo A."/>
            <person name="Wangchuk T."/>
            <person name="Wangdi T."/>
            <person name="Weiand M."/>
            <person name="Wilkinson J."/>
            <person name="Wilson A."/>
            <person name="Yadav S."/>
            <person name="Young G."/>
            <person name="Yu Q."/>
            <person name="Zembek L."/>
            <person name="Zhong D."/>
            <person name="Zimmer A."/>
            <person name="Zwirko Z."/>
            <person name="Jaffe D.B."/>
            <person name="Alvarez P."/>
            <person name="Brockman W."/>
            <person name="Butler J."/>
            <person name="Chin C."/>
            <person name="Gnerre S."/>
            <person name="Grabherr M."/>
            <person name="Kleber M."/>
            <person name="Mauceli E."/>
            <person name="MacCallum I."/>
        </authorList>
    </citation>
    <scope>NUCLEOTIDE SEQUENCE [LARGE SCALE GENOMIC DNA]</scope>
    <source>
        <strain evidence="15">Tucson 15010-1051.87</strain>
    </source>
</reference>
<feature type="transmembrane region" description="Helical" evidence="11">
    <location>
        <begin position="12"/>
        <end position="29"/>
    </location>
</feature>
<dbReference type="Pfam" id="PF00852">
    <property type="entry name" value="Glyco_transf_10"/>
    <property type="match status" value="1"/>
</dbReference>
<dbReference type="FunFam" id="3.40.50.11660:FF:000002">
    <property type="entry name" value="Alpha-(1,3)-fucosyltransferase"/>
    <property type="match status" value="1"/>
</dbReference>
<dbReference type="OrthoDB" id="9993460at2759"/>
<evidence type="ECO:0000256" key="9">
    <source>
        <dbReference type="ARBA" id="ARBA00023136"/>
    </source>
</evidence>
<comment type="similarity">
    <text evidence="3 11">Belongs to the glycosyltransferase 10 family.</text>
</comment>
<keyword evidence="7" id="KW-0735">Signal-anchor</keyword>
<protein>
    <recommendedName>
        <fullName evidence="11">Fucosyltransferase</fullName>
        <ecNumber evidence="11">2.4.1.-</ecNumber>
    </recommendedName>
</protein>
<evidence type="ECO:0000256" key="2">
    <source>
        <dbReference type="ARBA" id="ARBA00004922"/>
    </source>
</evidence>
<dbReference type="SUPFAM" id="SSF53756">
    <property type="entry name" value="UDP-Glycosyltransferase/glycogen phosphorylase"/>
    <property type="match status" value="1"/>
</dbReference>
<accession>B4M9S0</accession>
<feature type="domain" description="Fucosyltransferase C-terminal" evidence="12">
    <location>
        <begin position="172"/>
        <end position="361"/>
    </location>
</feature>
<organism evidence="14 15">
    <name type="scientific">Drosophila virilis</name>
    <name type="common">Fruit fly</name>
    <dbReference type="NCBI Taxonomy" id="7244"/>
    <lineage>
        <taxon>Eukaryota</taxon>
        <taxon>Metazoa</taxon>
        <taxon>Ecdysozoa</taxon>
        <taxon>Arthropoda</taxon>
        <taxon>Hexapoda</taxon>
        <taxon>Insecta</taxon>
        <taxon>Pterygota</taxon>
        <taxon>Neoptera</taxon>
        <taxon>Endopterygota</taxon>
        <taxon>Diptera</taxon>
        <taxon>Brachycera</taxon>
        <taxon>Muscomorpha</taxon>
        <taxon>Ephydroidea</taxon>
        <taxon>Drosophilidae</taxon>
        <taxon>Drosophila</taxon>
    </lineage>
</organism>
<keyword evidence="11" id="KW-0333">Golgi apparatus</keyword>
<name>B4M9S0_DROVI</name>
<dbReference type="InterPro" id="IPR001503">
    <property type="entry name" value="Glyco_trans_10"/>
</dbReference>
<dbReference type="KEGG" id="dvi:6634071"/>
<comment type="pathway">
    <text evidence="2">Protein modification; protein glycosylation.</text>
</comment>
<keyword evidence="4 11" id="KW-0328">Glycosyltransferase</keyword>
<evidence type="ECO:0000256" key="5">
    <source>
        <dbReference type="ARBA" id="ARBA00022679"/>
    </source>
</evidence>
<dbReference type="PANTHER" id="PTHR11929">
    <property type="entry name" value="ALPHA- 1,3 -FUCOSYLTRANSFERASE"/>
    <property type="match status" value="1"/>
</dbReference>
<dbReference type="InterPro" id="IPR031481">
    <property type="entry name" value="Glyco_tran_10_N"/>
</dbReference>
<feature type="domain" description="Fucosyltransferase N-terminal" evidence="13">
    <location>
        <begin position="43"/>
        <end position="138"/>
    </location>
</feature>
<evidence type="ECO:0000256" key="11">
    <source>
        <dbReference type="RuleBase" id="RU003832"/>
    </source>
</evidence>
<keyword evidence="6 11" id="KW-0812">Transmembrane</keyword>
<evidence type="ECO:0000256" key="4">
    <source>
        <dbReference type="ARBA" id="ARBA00022676"/>
    </source>
</evidence>
<keyword evidence="15" id="KW-1185">Reference proteome</keyword>
<dbReference type="Gene3D" id="3.40.50.11660">
    <property type="entry name" value="Glycosyl transferase family 10, C-terminal domain"/>
    <property type="match status" value="1"/>
</dbReference>
<dbReference type="HOGENOM" id="CLU_032075_0_2_1"/>
<dbReference type="PhylomeDB" id="B4M9S0"/>
<evidence type="ECO:0000259" key="12">
    <source>
        <dbReference type="Pfam" id="PF00852"/>
    </source>
</evidence>
<dbReference type="GO" id="GO:0032580">
    <property type="term" value="C:Golgi cisterna membrane"/>
    <property type="evidence" value="ECO:0007669"/>
    <property type="project" value="UniProtKB-SubCell"/>
</dbReference>
<gene>
    <name evidence="14" type="primary">Dvir\GJ18372</name>
    <name evidence="14" type="ORF">Dvir_GJ18372</name>
</gene>
<keyword evidence="10" id="KW-0325">Glycoprotein</keyword>
<keyword evidence="5 11" id="KW-0808">Transferase</keyword>
<dbReference type="Proteomes" id="UP000008792">
    <property type="component" value="Unassembled WGS sequence"/>
</dbReference>
<evidence type="ECO:0000313" key="14">
    <source>
        <dbReference type="EMBL" id="EDW57946.1"/>
    </source>
</evidence>
<dbReference type="PANTHER" id="PTHR11929:SF194">
    <property type="entry name" value="ALPHA-(1,3)-FUCOSYLTRANSFERASE 10"/>
    <property type="match status" value="1"/>
</dbReference>
<dbReference type="InterPro" id="IPR055270">
    <property type="entry name" value="Glyco_tran_10_C"/>
</dbReference>
<dbReference type="OMA" id="HYMKELM"/>
<dbReference type="EMBL" id="CH940654">
    <property type="protein sequence ID" value="EDW57946.1"/>
    <property type="molecule type" value="Genomic_DNA"/>
</dbReference>
<evidence type="ECO:0000313" key="15">
    <source>
        <dbReference type="Proteomes" id="UP000008792"/>
    </source>
</evidence>
<evidence type="ECO:0000256" key="10">
    <source>
        <dbReference type="ARBA" id="ARBA00023180"/>
    </source>
</evidence>
<dbReference type="AlphaFoldDB" id="B4M9S0"/>
<comment type="subcellular location">
    <subcellularLocation>
        <location evidence="1 11">Golgi apparatus</location>
        <location evidence="1 11">Golgi stack membrane</location>
        <topology evidence="1 11">Single-pass type II membrane protein</topology>
    </subcellularLocation>
</comment>
<dbReference type="UniPathway" id="UPA00378"/>
<evidence type="ECO:0000256" key="7">
    <source>
        <dbReference type="ARBA" id="ARBA00022968"/>
    </source>
</evidence>
<evidence type="ECO:0000259" key="13">
    <source>
        <dbReference type="Pfam" id="PF17039"/>
    </source>
</evidence>
<keyword evidence="8 11" id="KW-1133">Transmembrane helix</keyword>
<evidence type="ECO:0000256" key="8">
    <source>
        <dbReference type="ARBA" id="ARBA00022989"/>
    </source>
</evidence>
<dbReference type="GO" id="GO:0046920">
    <property type="term" value="F:alpha-(1-&gt;3)-fucosyltransferase activity"/>
    <property type="evidence" value="ECO:0007669"/>
    <property type="project" value="TreeGrafter"/>
</dbReference>
<dbReference type="EC" id="2.4.1.-" evidence="11"/>
<evidence type="ECO:0000256" key="3">
    <source>
        <dbReference type="ARBA" id="ARBA00008919"/>
    </source>
</evidence>
<sequence length="444" mass="52698">MWPWRNRRLKLLLVSLAWLCSVGWLYWYITREKEDIRGAVPELLWWTNDMNWAYDEMRYCNLESCRVTNNRQRLKEARGILFYGSNMKPHDFPMPREPHHLWGLLHEESPRNVPFVPHREFLQHFNNTSTFSRHSNLPLTTQYLPHPSDLTQTDYYIPHYSKQVIQFNERLASVVFLQTDCNTLSGREDYVQELMQHIPVDSYGGCLRNRDLPESLQKDYLNNLYSDALLRFLSRYKFMIAIENGICDDYITEKYWRPLIMGVIPIYFGSPSIREWQPHNKSAIYIDDFANAGALAAHLQQLDNNETAYKSYLDHKLKRDKPVDNALLLNHLLTRRYQMNHEQQNEEQSLFHKFECLMCRQAMSTVKLRSANGQHYSCPLPPVHAPLERHKEPKYASDWRSMMNVGRCQALLLDAYFRSNFRYTKAKFEAQLAEMVEQNLCNQA</sequence>